<proteinExistence type="predicted"/>
<feature type="compositionally biased region" description="Polar residues" evidence="1">
    <location>
        <begin position="1"/>
        <end position="25"/>
    </location>
</feature>
<dbReference type="GeneID" id="20710672"/>
<evidence type="ECO:0000313" key="2">
    <source>
        <dbReference type="EMBL" id="EGY18683.1"/>
    </source>
</evidence>
<gene>
    <name evidence="2" type="ORF">VDAG_09209</name>
</gene>
<feature type="compositionally biased region" description="Polar residues" evidence="1">
    <location>
        <begin position="46"/>
        <end position="57"/>
    </location>
</feature>
<reference evidence="2 3" key="1">
    <citation type="submission" date="2008-03" db="EMBL/GenBank/DDBJ databases">
        <title>The Genome Sequence of Verticillium dahliae VdLs.17.</title>
        <authorList>
            <consortium name="The Broad Institute Genome Sequencing Platform"/>
            <person name="Ma L.-J.J."/>
            <person name="Klosterman S.J."/>
            <person name="Subbarao K."/>
            <person name="Dobinson K."/>
            <person name="Veronese P."/>
            <person name="Kang S."/>
            <person name="Gold S.E."/>
            <person name="Young S."/>
            <person name="Jaffe D."/>
            <person name="Gnerre S."/>
            <person name="Berlin A."/>
            <person name="Heiman D."/>
            <person name="Hepburn T."/>
            <person name="Sykes S."/>
            <person name="Alvarado L."/>
            <person name="Kodira C.D."/>
            <person name="Lander E."/>
            <person name="Galagan J."/>
            <person name="Nusbaum C."/>
            <person name="Birren B."/>
        </authorList>
    </citation>
    <scope>NUCLEOTIDE SEQUENCE [LARGE SCALE GENOMIC DNA]</scope>
    <source>
        <strain evidence="3">VdLs.17 / ATCC MYA-4575 / FGSC 10137</strain>
    </source>
</reference>
<keyword evidence="3" id="KW-1185">Reference proteome</keyword>
<sequence length="101" mass="11287">MLPQQTASSRTAPVSTPNSIMSNWPGSEGLPSRKDARRVDRPDYTMTWSNDSSSNASLERRVVELERRVEVLARLLGAFTKRTLDACTDNMEALQNEGSSW</sequence>
<dbReference type="HOGENOM" id="CLU_2293852_0_0_1"/>
<feature type="compositionally biased region" description="Basic and acidic residues" evidence="1">
    <location>
        <begin position="31"/>
        <end position="43"/>
    </location>
</feature>
<dbReference type="KEGG" id="vda:VDAG_09209"/>
<accession>G2XFT5</accession>
<dbReference type="Proteomes" id="UP000001611">
    <property type="component" value="Chromosome 4"/>
</dbReference>
<protein>
    <submittedName>
        <fullName evidence="2">Uncharacterized protein</fullName>
    </submittedName>
</protein>
<dbReference type="AlphaFoldDB" id="G2XFT5"/>
<dbReference type="EMBL" id="DS572717">
    <property type="protein sequence ID" value="EGY18683.1"/>
    <property type="molecule type" value="Genomic_DNA"/>
</dbReference>
<feature type="region of interest" description="Disordered" evidence="1">
    <location>
        <begin position="1"/>
        <end position="57"/>
    </location>
</feature>
<evidence type="ECO:0000313" key="3">
    <source>
        <dbReference type="Proteomes" id="UP000001611"/>
    </source>
</evidence>
<name>G2XFT5_VERDV</name>
<dbReference type="InParanoid" id="G2XFT5"/>
<evidence type="ECO:0000256" key="1">
    <source>
        <dbReference type="SAM" id="MobiDB-lite"/>
    </source>
</evidence>
<dbReference type="RefSeq" id="XP_009653806.1">
    <property type="nucleotide sequence ID" value="XM_009655511.1"/>
</dbReference>
<organism evidence="2 3">
    <name type="scientific">Verticillium dahliae (strain VdLs.17 / ATCC MYA-4575 / FGSC 10137)</name>
    <name type="common">Verticillium wilt</name>
    <dbReference type="NCBI Taxonomy" id="498257"/>
    <lineage>
        <taxon>Eukaryota</taxon>
        <taxon>Fungi</taxon>
        <taxon>Dikarya</taxon>
        <taxon>Ascomycota</taxon>
        <taxon>Pezizomycotina</taxon>
        <taxon>Sordariomycetes</taxon>
        <taxon>Hypocreomycetidae</taxon>
        <taxon>Glomerellales</taxon>
        <taxon>Plectosphaerellaceae</taxon>
        <taxon>Verticillium</taxon>
    </lineage>
</organism>